<feature type="transmembrane region" description="Helical" evidence="10">
    <location>
        <begin position="205"/>
        <end position="223"/>
    </location>
</feature>
<evidence type="ECO:0000256" key="9">
    <source>
        <dbReference type="SAM" id="MobiDB-lite"/>
    </source>
</evidence>
<dbReference type="InterPro" id="IPR050360">
    <property type="entry name" value="MFS_Sugar_Transporters"/>
</dbReference>
<keyword evidence="4 10" id="KW-0812">Transmembrane</keyword>
<dbReference type="SUPFAM" id="SSF103473">
    <property type="entry name" value="MFS general substrate transporter"/>
    <property type="match status" value="1"/>
</dbReference>
<feature type="region of interest" description="Disordered" evidence="9">
    <location>
        <begin position="1"/>
        <end position="30"/>
    </location>
</feature>
<accession>A0AA39WXU8</accession>
<sequence length="576" mass="63365">MSSKANPPGRVEARADAHSSSDPETVHAVGPNGYDVDLALACEQRETNMSFWEAVRADKRLIMYTIGFSGTIIMEGYGLATIGNILGLYNFNAKFGKPVFDENHQPTDPTLQTLFGLMAQFGSLIGIMITPYITDKLGYKKTVLVMVALCAALVTIPFFAQSVPVLLAGFFLQGIPWGLFQVVSPTYASEVASVQLRPILTTWNNLCWVIGQFLAAGVIMGFFNNMTDLSFRIPIGISWIFTVILVVVILFAPESPYWYLKRDNVPEARKAIIKLVRKGSPVLAEEKLALMRHTLEQENKQDDVEVAKGFRKYMGLFSNSVDARRTEISCVTWIIQALCGSSLLGWTVIFLNSTGMARDLLFKVNLAGPAAGLLGTIASWWLMQYVGRRAIYFWGCVAMCGLLIGCGFSSFEQSKDKRGLIAGAILAIITCVYDLTLGPICYSIVSEIPSVRRRAATVSAARGMYLLVNLSNYFLTPLMVGEKGVGNAWGWGPKAGFYHAGWCILGAIYTYFRIPETNNLSARGMDILFQNKTSARKFSPEKANELEAEKATASGFRRMSSGESADKATARVVEKR</sequence>
<dbReference type="GO" id="GO:0016020">
    <property type="term" value="C:membrane"/>
    <property type="evidence" value="ECO:0007669"/>
    <property type="project" value="UniProtKB-SubCell"/>
</dbReference>
<comment type="caution">
    <text evidence="12">The sequence shown here is derived from an EMBL/GenBank/DDBJ whole genome shotgun (WGS) entry which is preliminary data.</text>
</comment>
<dbReference type="InterPro" id="IPR020846">
    <property type="entry name" value="MFS_dom"/>
</dbReference>
<dbReference type="InterPro" id="IPR003663">
    <property type="entry name" value="Sugar/inositol_transpt"/>
</dbReference>
<feature type="transmembrane region" description="Helical" evidence="10">
    <location>
        <begin position="166"/>
        <end position="184"/>
    </location>
</feature>
<dbReference type="Pfam" id="PF00083">
    <property type="entry name" value="Sugar_tr"/>
    <property type="match status" value="1"/>
</dbReference>
<dbReference type="PANTHER" id="PTHR48022">
    <property type="entry name" value="PLASTIDIC GLUCOSE TRANSPORTER 4"/>
    <property type="match status" value="1"/>
</dbReference>
<feature type="transmembrane region" description="Helical" evidence="10">
    <location>
        <begin position="457"/>
        <end position="475"/>
    </location>
</feature>
<dbReference type="AlphaFoldDB" id="A0AA39WXU8"/>
<feature type="transmembrane region" description="Helical" evidence="10">
    <location>
        <begin position="495"/>
        <end position="512"/>
    </location>
</feature>
<keyword evidence="7" id="KW-0462">Maltose metabolism</keyword>
<feature type="transmembrane region" description="Helical" evidence="10">
    <location>
        <begin position="61"/>
        <end position="91"/>
    </location>
</feature>
<comment type="similarity">
    <text evidence="2 8">Belongs to the major facilitator superfamily. Sugar transporter (TC 2.A.1.1) family.</text>
</comment>
<dbReference type="InterPro" id="IPR005829">
    <property type="entry name" value="Sugar_transporter_CS"/>
</dbReference>
<feature type="transmembrane region" description="Helical" evidence="10">
    <location>
        <begin position="330"/>
        <end position="352"/>
    </location>
</feature>
<gene>
    <name evidence="12" type="ORF">B0T14DRAFT_428062</name>
</gene>
<feature type="compositionally biased region" description="Basic and acidic residues" evidence="9">
    <location>
        <begin position="538"/>
        <end position="550"/>
    </location>
</feature>
<evidence type="ECO:0000256" key="2">
    <source>
        <dbReference type="ARBA" id="ARBA00010992"/>
    </source>
</evidence>
<feature type="transmembrane region" description="Helical" evidence="10">
    <location>
        <begin position="142"/>
        <end position="160"/>
    </location>
</feature>
<dbReference type="PANTHER" id="PTHR48022:SF5">
    <property type="entry name" value="ALPHA-GLUCOSIDES PERMEASE MPH2-RELATED"/>
    <property type="match status" value="1"/>
</dbReference>
<feature type="compositionally biased region" description="Basic and acidic residues" evidence="9">
    <location>
        <begin position="564"/>
        <end position="576"/>
    </location>
</feature>
<dbReference type="InterPro" id="IPR005828">
    <property type="entry name" value="MFS_sugar_transport-like"/>
</dbReference>
<evidence type="ECO:0000256" key="10">
    <source>
        <dbReference type="SAM" id="Phobius"/>
    </source>
</evidence>
<evidence type="ECO:0000256" key="8">
    <source>
        <dbReference type="RuleBase" id="RU003346"/>
    </source>
</evidence>
<evidence type="ECO:0000256" key="3">
    <source>
        <dbReference type="ARBA" id="ARBA00022448"/>
    </source>
</evidence>
<evidence type="ECO:0000259" key="11">
    <source>
        <dbReference type="PROSITE" id="PS50850"/>
    </source>
</evidence>
<dbReference type="InterPro" id="IPR036259">
    <property type="entry name" value="MFS_trans_sf"/>
</dbReference>
<keyword evidence="6 10" id="KW-0472">Membrane</keyword>
<comment type="subcellular location">
    <subcellularLocation>
        <location evidence="1">Membrane</location>
        <topology evidence="1">Multi-pass membrane protein</topology>
    </subcellularLocation>
</comment>
<dbReference type="EMBL" id="JAULSU010000003">
    <property type="protein sequence ID" value="KAK0623634.1"/>
    <property type="molecule type" value="Genomic_DNA"/>
</dbReference>
<dbReference type="Gene3D" id="1.20.1250.20">
    <property type="entry name" value="MFS general substrate transporter like domains"/>
    <property type="match status" value="1"/>
</dbReference>
<feature type="transmembrane region" description="Helical" evidence="10">
    <location>
        <begin position="390"/>
        <end position="411"/>
    </location>
</feature>
<dbReference type="PROSITE" id="PS50850">
    <property type="entry name" value="MFS"/>
    <property type="match status" value="1"/>
</dbReference>
<dbReference type="NCBIfam" id="TIGR00879">
    <property type="entry name" value="SP"/>
    <property type="match status" value="1"/>
</dbReference>
<feature type="domain" description="Major facilitator superfamily (MFS) profile" evidence="11">
    <location>
        <begin position="64"/>
        <end position="518"/>
    </location>
</feature>
<feature type="compositionally biased region" description="Basic and acidic residues" evidence="9">
    <location>
        <begin position="11"/>
        <end position="25"/>
    </location>
</feature>
<evidence type="ECO:0000256" key="6">
    <source>
        <dbReference type="ARBA" id="ARBA00023136"/>
    </source>
</evidence>
<evidence type="ECO:0000256" key="7">
    <source>
        <dbReference type="ARBA" id="ARBA00026248"/>
    </source>
</evidence>
<feature type="transmembrane region" description="Helical" evidence="10">
    <location>
        <begin position="364"/>
        <end position="383"/>
    </location>
</feature>
<feature type="region of interest" description="Disordered" evidence="9">
    <location>
        <begin position="537"/>
        <end position="576"/>
    </location>
</feature>
<dbReference type="FunFam" id="1.20.1250.20:FF:000078">
    <property type="entry name" value="MFS maltose transporter, putative"/>
    <property type="match status" value="1"/>
</dbReference>
<dbReference type="GO" id="GO:0005351">
    <property type="term" value="F:carbohydrate:proton symporter activity"/>
    <property type="evidence" value="ECO:0007669"/>
    <property type="project" value="TreeGrafter"/>
</dbReference>
<feature type="transmembrane region" description="Helical" evidence="10">
    <location>
        <begin position="229"/>
        <end position="252"/>
    </location>
</feature>
<organism evidence="12 13">
    <name type="scientific">Immersiella caudata</name>
    <dbReference type="NCBI Taxonomy" id="314043"/>
    <lineage>
        <taxon>Eukaryota</taxon>
        <taxon>Fungi</taxon>
        <taxon>Dikarya</taxon>
        <taxon>Ascomycota</taxon>
        <taxon>Pezizomycotina</taxon>
        <taxon>Sordariomycetes</taxon>
        <taxon>Sordariomycetidae</taxon>
        <taxon>Sordariales</taxon>
        <taxon>Lasiosphaeriaceae</taxon>
        <taxon>Immersiella</taxon>
    </lineage>
</organism>
<evidence type="ECO:0000256" key="4">
    <source>
        <dbReference type="ARBA" id="ARBA00022692"/>
    </source>
</evidence>
<evidence type="ECO:0000313" key="13">
    <source>
        <dbReference type="Proteomes" id="UP001175000"/>
    </source>
</evidence>
<keyword evidence="5 10" id="KW-1133">Transmembrane helix</keyword>
<keyword evidence="13" id="KW-1185">Reference proteome</keyword>
<name>A0AA39WXU8_9PEZI</name>
<feature type="transmembrane region" description="Helical" evidence="10">
    <location>
        <begin position="111"/>
        <end position="130"/>
    </location>
</feature>
<reference evidence="12" key="1">
    <citation type="submission" date="2023-06" db="EMBL/GenBank/DDBJ databases">
        <title>Genome-scale phylogeny and comparative genomics of the fungal order Sordariales.</title>
        <authorList>
            <consortium name="Lawrence Berkeley National Laboratory"/>
            <person name="Hensen N."/>
            <person name="Bonometti L."/>
            <person name="Westerberg I."/>
            <person name="Brannstrom I.O."/>
            <person name="Guillou S."/>
            <person name="Cros-Aarteil S."/>
            <person name="Calhoun S."/>
            <person name="Haridas S."/>
            <person name="Kuo A."/>
            <person name="Mondo S."/>
            <person name="Pangilinan J."/>
            <person name="Riley R."/>
            <person name="Labutti K."/>
            <person name="Andreopoulos B."/>
            <person name="Lipzen A."/>
            <person name="Chen C."/>
            <person name="Yanf M."/>
            <person name="Daum C."/>
            <person name="Ng V."/>
            <person name="Clum A."/>
            <person name="Steindorff A."/>
            <person name="Ohm R."/>
            <person name="Martin F."/>
            <person name="Silar P."/>
            <person name="Natvig D."/>
            <person name="Lalanne C."/>
            <person name="Gautier V."/>
            <person name="Ament-Velasquez S.L."/>
            <person name="Kruys A."/>
            <person name="Hutchinson M.I."/>
            <person name="Powell A.J."/>
            <person name="Barry K."/>
            <person name="Miller A.N."/>
            <person name="Grigoriev I.V."/>
            <person name="Debuchy R."/>
            <person name="Gladieux P."/>
            <person name="Thoren M.H."/>
            <person name="Johannesson H."/>
        </authorList>
    </citation>
    <scope>NUCLEOTIDE SEQUENCE</scope>
    <source>
        <strain evidence="12">CBS 606.72</strain>
    </source>
</reference>
<dbReference type="PROSITE" id="PS00217">
    <property type="entry name" value="SUGAR_TRANSPORT_2"/>
    <property type="match status" value="1"/>
</dbReference>
<evidence type="ECO:0000256" key="1">
    <source>
        <dbReference type="ARBA" id="ARBA00004141"/>
    </source>
</evidence>
<feature type="transmembrane region" description="Helical" evidence="10">
    <location>
        <begin position="423"/>
        <end position="445"/>
    </location>
</feature>
<evidence type="ECO:0000256" key="5">
    <source>
        <dbReference type="ARBA" id="ARBA00022989"/>
    </source>
</evidence>
<keyword evidence="3 8" id="KW-0813">Transport</keyword>
<protein>
    <recommendedName>
        <fullName evidence="11">Major facilitator superfamily (MFS) profile domain-containing protein</fullName>
    </recommendedName>
</protein>
<evidence type="ECO:0000313" key="12">
    <source>
        <dbReference type="EMBL" id="KAK0623634.1"/>
    </source>
</evidence>
<proteinExistence type="inferred from homology"/>
<dbReference type="GO" id="GO:0000023">
    <property type="term" value="P:maltose metabolic process"/>
    <property type="evidence" value="ECO:0007669"/>
    <property type="project" value="UniProtKB-KW"/>
</dbReference>
<dbReference type="Proteomes" id="UP001175000">
    <property type="component" value="Unassembled WGS sequence"/>
</dbReference>